<evidence type="ECO:0000256" key="8">
    <source>
        <dbReference type="ARBA" id="ARBA00023242"/>
    </source>
</evidence>
<evidence type="ECO:0000313" key="13">
    <source>
        <dbReference type="Proteomes" id="UP000792457"/>
    </source>
</evidence>
<keyword evidence="2" id="KW-0479">Metal-binding</keyword>
<evidence type="ECO:0000256" key="3">
    <source>
        <dbReference type="ARBA" id="ARBA00022771"/>
    </source>
</evidence>
<dbReference type="PRINTS" id="PR00619">
    <property type="entry name" value="GATAZNFINGER"/>
</dbReference>
<keyword evidence="13" id="KW-1185">Reference proteome</keyword>
<organism evidence="12 13">
    <name type="scientific">Ladona fulva</name>
    <name type="common">Scarce chaser dragonfly</name>
    <name type="synonym">Libellula fulva</name>
    <dbReference type="NCBI Taxonomy" id="123851"/>
    <lineage>
        <taxon>Eukaryota</taxon>
        <taxon>Metazoa</taxon>
        <taxon>Ecdysozoa</taxon>
        <taxon>Arthropoda</taxon>
        <taxon>Hexapoda</taxon>
        <taxon>Insecta</taxon>
        <taxon>Pterygota</taxon>
        <taxon>Palaeoptera</taxon>
        <taxon>Odonata</taxon>
        <taxon>Epiprocta</taxon>
        <taxon>Anisoptera</taxon>
        <taxon>Libelluloidea</taxon>
        <taxon>Libellulidae</taxon>
        <taxon>Ladona</taxon>
    </lineage>
</organism>
<dbReference type="Proteomes" id="UP000792457">
    <property type="component" value="Unassembled WGS sequence"/>
</dbReference>
<evidence type="ECO:0000313" key="12">
    <source>
        <dbReference type="EMBL" id="KAG8221934.1"/>
    </source>
</evidence>
<dbReference type="PROSITE" id="PS00344">
    <property type="entry name" value="GATA_ZN_FINGER_1"/>
    <property type="match status" value="1"/>
</dbReference>
<dbReference type="SMART" id="SM00401">
    <property type="entry name" value="ZnF_GATA"/>
    <property type="match status" value="1"/>
</dbReference>
<dbReference type="GO" id="GO:0045944">
    <property type="term" value="P:positive regulation of transcription by RNA polymerase II"/>
    <property type="evidence" value="ECO:0007669"/>
    <property type="project" value="TreeGrafter"/>
</dbReference>
<dbReference type="InterPro" id="IPR013088">
    <property type="entry name" value="Znf_NHR/GATA"/>
</dbReference>
<dbReference type="GO" id="GO:0005634">
    <property type="term" value="C:nucleus"/>
    <property type="evidence" value="ECO:0007669"/>
    <property type="project" value="UniProtKB-SubCell"/>
</dbReference>
<dbReference type="OrthoDB" id="2162994at2759"/>
<dbReference type="GO" id="GO:0000122">
    <property type="term" value="P:negative regulation of transcription by RNA polymerase II"/>
    <property type="evidence" value="ECO:0007669"/>
    <property type="project" value="TreeGrafter"/>
</dbReference>
<feature type="region of interest" description="Disordered" evidence="10">
    <location>
        <begin position="174"/>
        <end position="265"/>
    </location>
</feature>
<evidence type="ECO:0000256" key="9">
    <source>
        <dbReference type="PROSITE-ProRule" id="PRU00094"/>
    </source>
</evidence>
<evidence type="ECO:0000256" key="2">
    <source>
        <dbReference type="ARBA" id="ARBA00022723"/>
    </source>
</evidence>
<name>A0A8K0JTF4_LADFU</name>
<dbReference type="EMBL" id="KZ308117">
    <property type="protein sequence ID" value="KAG8221934.1"/>
    <property type="molecule type" value="Genomic_DNA"/>
</dbReference>
<protein>
    <recommendedName>
        <fullName evidence="11">GATA-type domain-containing protein</fullName>
    </recommendedName>
</protein>
<dbReference type="SUPFAM" id="SSF57716">
    <property type="entry name" value="Glucocorticoid receptor-like (DNA-binding domain)"/>
    <property type="match status" value="1"/>
</dbReference>
<dbReference type="InterPro" id="IPR000679">
    <property type="entry name" value="Znf_GATA"/>
</dbReference>
<sequence>MNGMNRPLTKQPRRSWTPTLTTRTTILTGRFIVLRRKNPAVVGCISHRFLFTRACQQASSRKAGLSCSNCSAHTTSLWRRSPHGEPVCNACGLYFKLHGVNRPKAMRKDVIQTRKRKPKTSVKSSDSSTAGSTTSLTTGSSAATQAVTPLPSEAIKLEGAENVYRLCRTGTTTYHQQQQQQHHNQHHSNLGSTSTPSLGTGSLTYTGPYHHQHHHHQHNHQQVHATNQHQHSSQQQQQHQQSPHHYHMNQQQQQTSPLASDVAASDAQQNYGALVALGRALSHQHGYQQQQHHVGQESPEDVNQINISGNQMHQGVGRSPLSSPTSSSLSHSLLHYSSQISVESGGSPFSAPSPAQSPHGLLHLHLQHQHHHELATTDQGSVVGTHALNPDCSSASSSSSASPVTSRKSARTPPSPSSPEQHIAKKQRTERPTVVSLTT</sequence>
<comment type="subcellular location">
    <subcellularLocation>
        <location evidence="1">Nucleus</location>
    </subcellularLocation>
</comment>
<feature type="compositionally biased region" description="Low complexity" evidence="10">
    <location>
        <begin position="190"/>
        <end position="209"/>
    </location>
</feature>
<keyword evidence="7" id="KW-0804">Transcription</keyword>
<feature type="region of interest" description="Disordered" evidence="10">
    <location>
        <begin position="383"/>
        <end position="439"/>
    </location>
</feature>
<evidence type="ECO:0000256" key="1">
    <source>
        <dbReference type="ARBA" id="ARBA00004123"/>
    </source>
</evidence>
<feature type="domain" description="GATA-type" evidence="11">
    <location>
        <begin position="61"/>
        <end position="114"/>
    </location>
</feature>
<keyword evidence="5" id="KW-0805">Transcription regulation</keyword>
<comment type="caution">
    <text evidence="12">The sequence shown here is derived from an EMBL/GenBank/DDBJ whole genome shotgun (WGS) entry which is preliminary data.</text>
</comment>
<feature type="compositionally biased region" description="Basic residues" evidence="10">
    <location>
        <begin position="210"/>
        <end position="221"/>
    </location>
</feature>
<feature type="compositionally biased region" description="Low complexity" evidence="10">
    <location>
        <begin position="222"/>
        <end position="241"/>
    </location>
</feature>
<dbReference type="Pfam" id="PF00320">
    <property type="entry name" value="GATA"/>
    <property type="match status" value="1"/>
</dbReference>
<evidence type="ECO:0000256" key="4">
    <source>
        <dbReference type="ARBA" id="ARBA00022833"/>
    </source>
</evidence>
<feature type="compositionally biased region" description="Low complexity" evidence="10">
    <location>
        <begin position="393"/>
        <end position="402"/>
    </location>
</feature>
<evidence type="ECO:0000256" key="7">
    <source>
        <dbReference type="ARBA" id="ARBA00023163"/>
    </source>
</evidence>
<dbReference type="PANTHER" id="PTHR10071:SF337">
    <property type="entry name" value="GATA-BINDING FACTOR A"/>
    <property type="match status" value="1"/>
</dbReference>
<dbReference type="GO" id="GO:0000978">
    <property type="term" value="F:RNA polymerase II cis-regulatory region sequence-specific DNA binding"/>
    <property type="evidence" value="ECO:0007669"/>
    <property type="project" value="TreeGrafter"/>
</dbReference>
<keyword evidence="4" id="KW-0862">Zinc</keyword>
<dbReference type="AlphaFoldDB" id="A0A8K0JTF4"/>
<evidence type="ECO:0000256" key="6">
    <source>
        <dbReference type="ARBA" id="ARBA00023125"/>
    </source>
</evidence>
<keyword evidence="6" id="KW-0238">DNA-binding</keyword>
<dbReference type="FunFam" id="3.30.50.10:FF:000032">
    <property type="entry name" value="Transcription factor GATA-3"/>
    <property type="match status" value="1"/>
</dbReference>
<keyword evidence="3 9" id="KW-0863">Zinc-finger</keyword>
<reference evidence="12" key="2">
    <citation type="submission" date="2017-10" db="EMBL/GenBank/DDBJ databases">
        <title>Ladona fulva Genome sequencing and assembly.</title>
        <authorList>
            <person name="Murali S."/>
            <person name="Richards S."/>
            <person name="Bandaranaike D."/>
            <person name="Bellair M."/>
            <person name="Blankenburg K."/>
            <person name="Chao H."/>
            <person name="Dinh H."/>
            <person name="Doddapaneni H."/>
            <person name="Dugan-Rocha S."/>
            <person name="Elkadiri S."/>
            <person name="Gnanaolivu R."/>
            <person name="Hernandez B."/>
            <person name="Skinner E."/>
            <person name="Javaid M."/>
            <person name="Lee S."/>
            <person name="Li M."/>
            <person name="Ming W."/>
            <person name="Munidasa M."/>
            <person name="Muniz J."/>
            <person name="Nguyen L."/>
            <person name="Hughes D."/>
            <person name="Osuji N."/>
            <person name="Pu L.-L."/>
            <person name="Puazo M."/>
            <person name="Qu C."/>
            <person name="Quiroz J."/>
            <person name="Raj R."/>
            <person name="Weissenberger G."/>
            <person name="Xin Y."/>
            <person name="Zou X."/>
            <person name="Han Y."/>
            <person name="Worley K."/>
            <person name="Muzny D."/>
            <person name="Gibbs R."/>
        </authorList>
    </citation>
    <scope>NUCLEOTIDE SEQUENCE</scope>
    <source>
        <strain evidence="12">Sampled in the wild</strain>
    </source>
</reference>
<accession>A0A8K0JTF4</accession>
<keyword evidence="8" id="KW-0539">Nucleus</keyword>
<dbReference type="GO" id="GO:0045165">
    <property type="term" value="P:cell fate commitment"/>
    <property type="evidence" value="ECO:0007669"/>
    <property type="project" value="TreeGrafter"/>
</dbReference>
<feature type="region of interest" description="Disordered" evidence="10">
    <location>
        <begin position="105"/>
        <end position="146"/>
    </location>
</feature>
<gene>
    <name evidence="12" type="ORF">J437_LFUL002493</name>
</gene>
<proteinExistence type="predicted"/>
<dbReference type="PANTHER" id="PTHR10071">
    <property type="entry name" value="TRANSCRIPTION FACTOR GATA FAMILY MEMBER"/>
    <property type="match status" value="1"/>
</dbReference>
<dbReference type="GO" id="GO:0000981">
    <property type="term" value="F:DNA-binding transcription factor activity, RNA polymerase II-specific"/>
    <property type="evidence" value="ECO:0007669"/>
    <property type="project" value="TreeGrafter"/>
</dbReference>
<evidence type="ECO:0000256" key="5">
    <source>
        <dbReference type="ARBA" id="ARBA00023015"/>
    </source>
</evidence>
<feature type="region of interest" description="Disordered" evidence="10">
    <location>
        <begin position="310"/>
        <end position="332"/>
    </location>
</feature>
<feature type="compositionally biased region" description="Polar residues" evidence="10">
    <location>
        <begin position="248"/>
        <end position="258"/>
    </location>
</feature>
<dbReference type="CDD" id="cd00202">
    <property type="entry name" value="ZnF_GATA"/>
    <property type="match status" value="1"/>
</dbReference>
<evidence type="ECO:0000256" key="10">
    <source>
        <dbReference type="SAM" id="MobiDB-lite"/>
    </source>
</evidence>
<dbReference type="InterPro" id="IPR039355">
    <property type="entry name" value="Transcription_factor_GATA"/>
</dbReference>
<reference evidence="12" key="1">
    <citation type="submission" date="2013-04" db="EMBL/GenBank/DDBJ databases">
        <authorList>
            <person name="Qu J."/>
            <person name="Murali S.C."/>
            <person name="Bandaranaike D."/>
            <person name="Bellair M."/>
            <person name="Blankenburg K."/>
            <person name="Chao H."/>
            <person name="Dinh H."/>
            <person name="Doddapaneni H."/>
            <person name="Downs B."/>
            <person name="Dugan-Rocha S."/>
            <person name="Elkadiri S."/>
            <person name="Gnanaolivu R.D."/>
            <person name="Hernandez B."/>
            <person name="Javaid M."/>
            <person name="Jayaseelan J.C."/>
            <person name="Lee S."/>
            <person name="Li M."/>
            <person name="Ming W."/>
            <person name="Munidasa M."/>
            <person name="Muniz J."/>
            <person name="Nguyen L."/>
            <person name="Ongeri F."/>
            <person name="Osuji N."/>
            <person name="Pu L.-L."/>
            <person name="Puazo M."/>
            <person name="Qu C."/>
            <person name="Quiroz J."/>
            <person name="Raj R."/>
            <person name="Weissenberger G."/>
            <person name="Xin Y."/>
            <person name="Zou X."/>
            <person name="Han Y."/>
            <person name="Richards S."/>
            <person name="Worley K."/>
            <person name="Muzny D."/>
            <person name="Gibbs R."/>
        </authorList>
    </citation>
    <scope>NUCLEOTIDE SEQUENCE</scope>
    <source>
        <strain evidence="12">Sampled in the wild</strain>
    </source>
</reference>
<evidence type="ECO:0000259" key="11">
    <source>
        <dbReference type="PROSITE" id="PS50114"/>
    </source>
</evidence>
<dbReference type="Gene3D" id="3.30.50.10">
    <property type="entry name" value="Erythroid Transcription Factor GATA-1, subunit A"/>
    <property type="match status" value="1"/>
</dbReference>
<dbReference type="PROSITE" id="PS50114">
    <property type="entry name" value="GATA_ZN_FINGER_2"/>
    <property type="match status" value="1"/>
</dbReference>
<dbReference type="GO" id="GO:0008270">
    <property type="term" value="F:zinc ion binding"/>
    <property type="evidence" value="ECO:0007669"/>
    <property type="project" value="UniProtKB-KW"/>
</dbReference>
<feature type="compositionally biased region" description="Low complexity" evidence="10">
    <location>
        <begin position="121"/>
        <end position="144"/>
    </location>
</feature>
<feature type="compositionally biased region" description="Low complexity" evidence="10">
    <location>
        <begin position="319"/>
        <end position="332"/>
    </location>
</feature>